<dbReference type="GeneID" id="94582299"/>
<dbReference type="InterPro" id="IPR018289">
    <property type="entry name" value="MULE_transposase_dom"/>
</dbReference>
<dbReference type="InterPro" id="IPR052579">
    <property type="entry name" value="Zinc_finger_SWIM"/>
</dbReference>
<accession>A0A1D8N3S5</accession>
<feature type="domain" description="MULE transposase" evidence="2">
    <location>
        <begin position="286"/>
        <end position="383"/>
    </location>
</feature>
<dbReference type="Pfam" id="PF10551">
    <property type="entry name" value="MULE"/>
    <property type="match status" value="1"/>
</dbReference>
<proteinExistence type="predicted"/>
<evidence type="ECO:0000259" key="2">
    <source>
        <dbReference type="Pfam" id="PF10551"/>
    </source>
</evidence>
<feature type="region of interest" description="Disordered" evidence="1">
    <location>
        <begin position="218"/>
        <end position="241"/>
    </location>
</feature>
<name>A0A1D8N3S5_YARLL</name>
<dbReference type="VEuPathDB" id="FungiDB:YALI1_A05366g"/>
<evidence type="ECO:0000313" key="3">
    <source>
        <dbReference type="EMBL" id="AOW00281.1"/>
    </source>
</evidence>
<organism evidence="3 4">
    <name type="scientific">Yarrowia lipolytica</name>
    <name type="common">Candida lipolytica</name>
    <dbReference type="NCBI Taxonomy" id="4952"/>
    <lineage>
        <taxon>Eukaryota</taxon>
        <taxon>Fungi</taxon>
        <taxon>Dikarya</taxon>
        <taxon>Ascomycota</taxon>
        <taxon>Saccharomycotina</taxon>
        <taxon>Dipodascomycetes</taxon>
        <taxon>Dipodascales</taxon>
        <taxon>Dipodascales incertae sedis</taxon>
        <taxon>Yarrowia</taxon>
    </lineage>
</organism>
<feature type="compositionally biased region" description="Basic and acidic residues" evidence="1">
    <location>
        <begin position="221"/>
        <end position="232"/>
    </location>
</feature>
<dbReference type="EMBL" id="CP017553">
    <property type="protein sequence ID" value="AOW00281.1"/>
    <property type="molecule type" value="Genomic_DNA"/>
</dbReference>
<gene>
    <name evidence="3" type="ORF">YALI1_A05366g</name>
</gene>
<evidence type="ECO:0000313" key="4">
    <source>
        <dbReference type="Proteomes" id="UP000182444"/>
    </source>
</evidence>
<dbReference type="PANTHER" id="PTHR31569:SF4">
    <property type="entry name" value="SWIM-TYPE DOMAIN-CONTAINING PROTEIN"/>
    <property type="match status" value="1"/>
</dbReference>
<protein>
    <recommendedName>
        <fullName evidence="2">MULE transposase domain-containing protein</fullName>
    </recommendedName>
</protein>
<reference evidence="3 4" key="1">
    <citation type="journal article" date="2016" name="PLoS ONE">
        <title>Sequence Assembly of Yarrowia lipolytica Strain W29/CLIB89 Shows Transposable Element Diversity.</title>
        <authorList>
            <person name="Magnan C."/>
            <person name="Yu J."/>
            <person name="Chang I."/>
            <person name="Jahn E."/>
            <person name="Kanomata Y."/>
            <person name="Wu J."/>
            <person name="Zeller M."/>
            <person name="Oakes M."/>
            <person name="Baldi P."/>
            <person name="Sandmeyer S."/>
        </authorList>
    </citation>
    <scope>NUCLEOTIDE SEQUENCE [LARGE SCALE GENOMIC DNA]</scope>
    <source>
        <strain evidence="4">CLIB89(W29)</strain>
    </source>
</reference>
<dbReference type="AlphaFoldDB" id="A0A1D8N3S5"/>
<evidence type="ECO:0000256" key="1">
    <source>
        <dbReference type="SAM" id="MobiDB-lite"/>
    </source>
</evidence>
<sequence length="841" mass="97810">MRSANIMKMAVPDDNSSPAYTRMYNEHLDYYNQMPPQNKWKIACDKQGLGARSKMRQNTFLRSKRTGCGFQFLIRYYEEPYNEFARGWRGRYRVEHSEDDPRDEYGQNCHNHRPAATCSIDKPYRDRVLSEIRNGSHDIDILDLIMEHEIAPSTGLQMLRTLSAQAYHLTYDDYNELLKKREKELTGSLNPAHALICMLQGAENNFFVEYRKQNLPPDADDVVKKGKGKNSDEQQGADAGTAIVTSSVVEHNDDAASTEEQPEQYISDIFFIHNATVEYLRAYPEVIVLDCSYNTNSNNMRQLNFIGIDSCNRCFPIANAYVTREDEDTYQWALEQLKKFMDKHIIPMPEVVLSDCCRAILNALKNVFPEPTTTPQLCRWHVNRAIRRKGCMLSRSGEKFTKFTHLFAKMTDADSPETFDKLYKEFATVFANVKGPSKAASPDEMGDNDEREEIRKYSPVEYSKYWFGDDNDHRYRDKIVKFHVEKSSDFFNLSSSRVGGVHAHYRRYMRTRRMSIFASGRLLIRTNLGLLANMNHRHAMKMSTHVMDRNHDWLDDNIQKSISAIAKKKVHDQYELRYNDNMKEDCSGSFKSRNQLPCAHAVGDIAKTREGGRLVLRDFHPRYRLFHLTKQMTDDEWEQACTVGVYAEEWQQLRAREERFKCQPPPPPEPRSMDILDKSIVNGSTPAVRMKSYFVMDGKRYPNCKVCQNPSHSHVTKFKCFKDRFSRKDAMKHWNRYNFSGRKHDNEPAAELGDRVEKEPQLVLYVQRGTFSGSDFRPMQILELYEATSTSTSTRSTRLEHHIAKFRSSQKDGRDEILDFVYKGQDIEAALEKNLKQIMDK</sequence>
<dbReference type="PANTHER" id="PTHR31569">
    <property type="entry name" value="SWIM-TYPE DOMAIN-CONTAINING PROTEIN"/>
    <property type="match status" value="1"/>
</dbReference>
<dbReference type="RefSeq" id="XP_068137741.1">
    <property type="nucleotide sequence ID" value="XM_068281640.1"/>
</dbReference>
<dbReference type="Proteomes" id="UP000182444">
    <property type="component" value="Chromosome 1A"/>
</dbReference>
<dbReference type="VEuPathDB" id="FungiDB:YALI0_A02266g"/>